<organism evidence="1 2">
    <name type="scientific">Pseudomonas silesiensis</name>
    <dbReference type="NCBI Taxonomy" id="1853130"/>
    <lineage>
        <taxon>Bacteria</taxon>
        <taxon>Pseudomonadati</taxon>
        <taxon>Pseudomonadota</taxon>
        <taxon>Gammaproteobacteria</taxon>
        <taxon>Pseudomonadales</taxon>
        <taxon>Pseudomonadaceae</taxon>
        <taxon>Pseudomonas</taxon>
    </lineage>
</organism>
<gene>
    <name evidence="1" type="ORF">PMA3_02470</name>
</gene>
<reference evidence="1 2" key="1">
    <citation type="journal article" date="2018" name="Syst. Appl. Microbiol.">
        <title>Pseudomonas silesiensis sp. nov. strain A3T isolated from a biological pesticide sewage treatment plant and analysis of the complete genome sequence.</title>
        <authorList>
            <person name="Kaminski M.A."/>
            <person name="Furmanczyk E.M."/>
            <person name="Sobczak A."/>
            <person name="Dziembowski A."/>
            <person name="Lipinski L."/>
        </authorList>
    </citation>
    <scope>NUCLEOTIDE SEQUENCE [LARGE SCALE GENOMIC DNA]</scope>
    <source>
        <strain evidence="1 2">A3</strain>
    </source>
</reference>
<dbReference type="NCBIfam" id="TIGR02683">
    <property type="entry name" value="upstrm_HI1419"/>
    <property type="match status" value="1"/>
</dbReference>
<sequence length="111" mass="12876">MIILEEYLLENETSPFKRWLSTLDVQAALKVSSALVRLELGNTSNIKWFDGLGEYRINWGPGYRIYLVQEGKRLIILFGGGDKSTQKSDIKRAKTLIAEFRTRKKAERNRR</sequence>
<evidence type="ECO:0000313" key="1">
    <source>
        <dbReference type="EMBL" id="ANJ54077.1"/>
    </source>
</evidence>
<keyword evidence="2" id="KW-1185">Reference proteome</keyword>
<evidence type="ECO:0000313" key="2">
    <source>
        <dbReference type="Proteomes" id="UP000078354"/>
    </source>
</evidence>
<dbReference type="EMBL" id="CP014870">
    <property type="protein sequence ID" value="ANJ54077.1"/>
    <property type="molecule type" value="Genomic_DNA"/>
</dbReference>
<proteinExistence type="predicted"/>
<dbReference type="AlphaFoldDB" id="A0A191YMG9"/>
<dbReference type="PIRSF" id="PIRSF028744">
    <property type="entry name" value="Addict_mod_HI1419"/>
    <property type="match status" value="1"/>
</dbReference>
<accession>A0A191YMG9</accession>
<dbReference type="InterPro" id="IPR014056">
    <property type="entry name" value="TypeIITA-like_toxin_pred"/>
</dbReference>
<dbReference type="OrthoDB" id="9800258at2"/>
<dbReference type="KEGG" id="psil:PMA3_02470"/>
<dbReference type="PANTHER" id="PTHR41791">
    <property type="entry name" value="SSL7039 PROTEIN"/>
    <property type="match status" value="1"/>
</dbReference>
<dbReference type="PANTHER" id="PTHR41791:SF1">
    <property type="entry name" value="SSL7039 PROTEIN"/>
    <property type="match status" value="1"/>
</dbReference>
<name>A0A191YMG9_9PSED</name>
<protein>
    <submittedName>
        <fullName evidence="1">Addiction module protein</fullName>
    </submittedName>
</protein>
<dbReference type="RefSeq" id="WP_064675686.1">
    <property type="nucleotide sequence ID" value="NZ_CP014870.1"/>
</dbReference>
<dbReference type="STRING" id="1853130.PMA3_02470"/>
<dbReference type="Proteomes" id="UP000078354">
    <property type="component" value="Chromosome"/>
</dbReference>